<dbReference type="PANTHER" id="PTHR43404:SF2">
    <property type="entry name" value="LIPOPOLYSACCHARIDE CHOLINEPHOSPHOTRANSFERASE LICD"/>
    <property type="match status" value="1"/>
</dbReference>
<comment type="caution">
    <text evidence="2">The sequence shown here is derived from an EMBL/GenBank/DDBJ whole genome shotgun (WGS) entry which is preliminary data.</text>
</comment>
<name>A0A7X2NIV3_9CLOT</name>
<dbReference type="PANTHER" id="PTHR43404">
    <property type="entry name" value="LIPOPOLYSACCHARIDE CHOLINEPHOSPHOTRANSFERASE LICD"/>
    <property type="match status" value="1"/>
</dbReference>
<evidence type="ECO:0000313" key="2">
    <source>
        <dbReference type="EMBL" id="MSS35749.1"/>
    </source>
</evidence>
<dbReference type="GO" id="GO:0009100">
    <property type="term" value="P:glycoprotein metabolic process"/>
    <property type="evidence" value="ECO:0007669"/>
    <property type="project" value="UniProtKB-ARBA"/>
</dbReference>
<dbReference type="Proteomes" id="UP000429958">
    <property type="component" value="Unassembled WGS sequence"/>
</dbReference>
<evidence type="ECO:0000259" key="1">
    <source>
        <dbReference type="Pfam" id="PF04991"/>
    </source>
</evidence>
<dbReference type="InterPro" id="IPR007074">
    <property type="entry name" value="LicD/FKTN/FKRP_NTP_transf"/>
</dbReference>
<proteinExistence type="predicted"/>
<accession>A0A7X2NIV3</accession>
<organism evidence="2 3">
    <name type="scientific">Clostridium porci</name>
    <dbReference type="NCBI Taxonomy" id="2605778"/>
    <lineage>
        <taxon>Bacteria</taxon>
        <taxon>Bacillati</taxon>
        <taxon>Bacillota</taxon>
        <taxon>Clostridia</taxon>
        <taxon>Eubacteriales</taxon>
        <taxon>Clostridiaceae</taxon>
        <taxon>Clostridium</taxon>
    </lineage>
</organism>
<dbReference type="InterPro" id="IPR052942">
    <property type="entry name" value="LPS_cholinephosphotransferase"/>
</dbReference>
<sequence length="316" mass="37549">MCLEKWDGVQKNIYVRRNTRMIETKQVQPLPAGELRRLQLTELELLIEFDRICRKNNIRYTMIGGTLLGAVRHKGFIPWDDDADVALLRSDYDTFVWACEQELDSKRFYFQDRFQTEGYRWGYGKLRRRNTSFIRPNTEDLPYEQGVYIDIMPVDYIPNSKTGQLICNLVAFFFRKASWAEIGKRTEPNYVYKALYCLLALIPFHTLNRAYKALIKWLNRRPTEYLRCLAVPVVTSKGHKGYWRYKSEWLDRLKEYEFEGYSLMGFADCQLPLRRMYGEYMEPVRFPPVSLSAYALPPLREIQVDDTLKEGMQNDR</sequence>
<protein>
    <submittedName>
        <fullName evidence="2">LicD family protein</fullName>
    </submittedName>
</protein>
<gene>
    <name evidence="2" type="ORF">FYJ39_03920</name>
</gene>
<dbReference type="EMBL" id="VUMD01000003">
    <property type="protein sequence ID" value="MSS35749.1"/>
    <property type="molecule type" value="Genomic_DNA"/>
</dbReference>
<dbReference type="Pfam" id="PF04991">
    <property type="entry name" value="LicD"/>
    <property type="match status" value="1"/>
</dbReference>
<reference evidence="2 3" key="1">
    <citation type="submission" date="2019-08" db="EMBL/GenBank/DDBJ databases">
        <title>In-depth cultivation of the pig gut microbiome towards novel bacterial diversity and tailored functional studies.</title>
        <authorList>
            <person name="Wylensek D."/>
            <person name="Hitch T.C.A."/>
            <person name="Clavel T."/>
        </authorList>
    </citation>
    <scope>NUCLEOTIDE SEQUENCE [LARGE SCALE GENOMIC DNA]</scope>
    <source>
        <strain evidence="2 3">WCA-389-WT-23D1</strain>
    </source>
</reference>
<feature type="domain" description="LicD/FKTN/FKRP nucleotidyltransferase" evidence="1">
    <location>
        <begin position="53"/>
        <end position="278"/>
    </location>
</feature>
<dbReference type="AlphaFoldDB" id="A0A7X2NIV3"/>
<evidence type="ECO:0000313" key="3">
    <source>
        <dbReference type="Proteomes" id="UP000429958"/>
    </source>
</evidence>
<keyword evidence="3" id="KW-1185">Reference proteome</keyword>